<evidence type="ECO:0000259" key="13">
    <source>
        <dbReference type="Pfam" id="PF00288"/>
    </source>
</evidence>
<dbReference type="InterPro" id="IPR013750">
    <property type="entry name" value="GHMP_kinase_C_dom"/>
</dbReference>
<evidence type="ECO:0000256" key="5">
    <source>
        <dbReference type="ARBA" id="ARBA00022605"/>
    </source>
</evidence>
<comment type="pathway">
    <text evidence="1 12">Amino-acid biosynthesis; L-threonine biosynthesis; L-threonine from L-aspartate: step 4/5.</text>
</comment>
<dbReference type="HAMAP" id="MF_00384">
    <property type="entry name" value="Homoser_kinase"/>
    <property type="match status" value="1"/>
</dbReference>
<evidence type="ECO:0000256" key="1">
    <source>
        <dbReference type="ARBA" id="ARBA00005015"/>
    </source>
</evidence>
<keyword evidence="10 12" id="KW-0067">ATP-binding</keyword>
<evidence type="ECO:0000256" key="6">
    <source>
        <dbReference type="ARBA" id="ARBA00022679"/>
    </source>
</evidence>
<keyword evidence="8 12" id="KW-0547">Nucleotide-binding</keyword>
<comment type="subcellular location">
    <subcellularLocation>
        <location evidence="12">Cytoplasm</location>
    </subcellularLocation>
</comment>
<keyword evidence="16" id="KW-1185">Reference proteome</keyword>
<feature type="binding site" evidence="12">
    <location>
        <begin position="96"/>
        <end position="106"/>
    </location>
    <ligand>
        <name>ATP</name>
        <dbReference type="ChEBI" id="CHEBI:30616"/>
    </ligand>
</feature>
<dbReference type="GO" id="GO:0004413">
    <property type="term" value="F:homoserine kinase activity"/>
    <property type="evidence" value="ECO:0007669"/>
    <property type="project" value="UniProtKB-UniRule"/>
</dbReference>
<comment type="catalytic activity">
    <reaction evidence="11 12">
        <text>L-homoserine + ATP = O-phospho-L-homoserine + ADP + H(+)</text>
        <dbReference type="Rhea" id="RHEA:13985"/>
        <dbReference type="ChEBI" id="CHEBI:15378"/>
        <dbReference type="ChEBI" id="CHEBI:30616"/>
        <dbReference type="ChEBI" id="CHEBI:57476"/>
        <dbReference type="ChEBI" id="CHEBI:57590"/>
        <dbReference type="ChEBI" id="CHEBI:456216"/>
        <dbReference type="EC" id="2.7.1.39"/>
    </reaction>
</comment>
<dbReference type="PROSITE" id="PS00627">
    <property type="entry name" value="GHMP_KINASES_ATP"/>
    <property type="match status" value="1"/>
</dbReference>
<evidence type="ECO:0000256" key="9">
    <source>
        <dbReference type="ARBA" id="ARBA00022777"/>
    </source>
</evidence>
<sequence>MKHIAYAPASIGNVCLGFDILGAAIAPIDGSPLGDTVTLEEAQAFSLSVVGRFAHKLPANTSNNIVTHCYNAFHHKLKARNINAPACKMTLNKHLPIGSGLGSSASSIVAALDGLNSFYGLPFSEDEMLLLMGELEGQISGSIHYDNVAPCYLGGMTLMVENGEQITTQLPVIEDWYWVSCYSGISVSTSAAREILPKEVSVQTALQFGKQLAVFVDALHQKNGKLAASMMQDVIAEPYRKSLLPKFDESREFALDNGALAFSISGSGPTVFAVCESLEEANKISDWLAHNYIQNEDGFSHVCKLDLQGSSVVKEA</sequence>
<dbReference type="InterPro" id="IPR006204">
    <property type="entry name" value="GHMP_kinase_N_dom"/>
</dbReference>
<evidence type="ECO:0000256" key="11">
    <source>
        <dbReference type="ARBA" id="ARBA00049375"/>
    </source>
</evidence>
<dbReference type="PANTHER" id="PTHR20861:SF1">
    <property type="entry name" value="HOMOSERINE KINASE"/>
    <property type="match status" value="1"/>
</dbReference>
<dbReference type="NCBIfam" id="NF002288">
    <property type="entry name" value="PRK01212.1-4"/>
    <property type="match status" value="1"/>
</dbReference>
<dbReference type="Gene3D" id="3.30.230.10">
    <property type="match status" value="1"/>
</dbReference>
<dbReference type="InterPro" id="IPR036554">
    <property type="entry name" value="GHMP_kinase_C_sf"/>
</dbReference>
<dbReference type="InterPro" id="IPR020568">
    <property type="entry name" value="Ribosomal_Su5_D2-typ_SF"/>
</dbReference>
<dbReference type="InterPro" id="IPR000870">
    <property type="entry name" value="Homoserine_kinase"/>
</dbReference>
<dbReference type="NCBIfam" id="TIGR00191">
    <property type="entry name" value="thrB"/>
    <property type="match status" value="1"/>
</dbReference>
<dbReference type="InterPro" id="IPR006203">
    <property type="entry name" value="GHMP_knse_ATP-bd_CS"/>
</dbReference>
<accession>A0AA48KRU1</accession>
<protein>
    <recommendedName>
        <fullName evidence="4 12">Homoserine kinase</fullName>
        <shortName evidence="12">HK</shortName>
        <shortName evidence="12">HSK</shortName>
        <ecNumber evidence="3 12">2.7.1.39</ecNumber>
    </recommendedName>
</protein>
<keyword evidence="7 12" id="KW-0791">Threonine biosynthesis</keyword>
<dbReference type="RefSeq" id="WP_338291772.1">
    <property type="nucleotide sequence ID" value="NZ_AP027272.1"/>
</dbReference>
<evidence type="ECO:0000313" key="16">
    <source>
        <dbReference type="Proteomes" id="UP001333710"/>
    </source>
</evidence>
<dbReference type="EC" id="2.7.1.39" evidence="3 12"/>
<name>A0AA48KRU1_9ALTE</name>
<dbReference type="SUPFAM" id="SSF54211">
    <property type="entry name" value="Ribosomal protein S5 domain 2-like"/>
    <property type="match status" value="1"/>
</dbReference>
<dbReference type="Gene3D" id="3.30.70.890">
    <property type="entry name" value="GHMP kinase, C-terminal domain"/>
    <property type="match status" value="1"/>
</dbReference>
<dbReference type="InterPro" id="IPR014721">
    <property type="entry name" value="Ribsml_uS5_D2-typ_fold_subgr"/>
</dbReference>
<comment type="similarity">
    <text evidence="2 12">Belongs to the GHMP kinase family. Homoserine kinase subfamily.</text>
</comment>
<evidence type="ECO:0000256" key="8">
    <source>
        <dbReference type="ARBA" id="ARBA00022741"/>
    </source>
</evidence>
<dbReference type="KEGG" id="pmaw:MACH26_13000"/>
<evidence type="ECO:0000256" key="7">
    <source>
        <dbReference type="ARBA" id="ARBA00022697"/>
    </source>
</evidence>
<dbReference type="GO" id="GO:0005737">
    <property type="term" value="C:cytoplasm"/>
    <property type="evidence" value="ECO:0007669"/>
    <property type="project" value="UniProtKB-SubCell"/>
</dbReference>
<comment type="function">
    <text evidence="12">Catalyzes the ATP-dependent phosphorylation of L-homoserine to L-homoserine phosphate.</text>
</comment>
<evidence type="ECO:0000256" key="2">
    <source>
        <dbReference type="ARBA" id="ARBA00007370"/>
    </source>
</evidence>
<dbReference type="SUPFAM" id="SSF55060">
    <property type="entry name" value="GHMP Kinase, C-terminal domain"/>
    <property type="match status" value="1"/>
</dbReference>
<evidence type="ECO:0000259" key="14">
    <source>
        <dbReference type="Pfam" id="PF08544"/>
    </source>
</evidence>
<evidence type="ECO:0000256" key="4">
    <source>
        <dbReference type="ARBA" id="ARBA00017858"/>
    </source>
</evidence>
<dbReference type="AlphaFoldDB" id="A0AA48KRU1"/>
<dbReference type="Proteomes" id="UP001333710">
    <property type="component" value="Chromosome"/>
</dbReference>
<dbReference type="Pfam" id="PF00288">
    <property type="entry name" value="GHMP_kinases_N"/>
    <property type="match status" value="1"/>
</dbReference>
<dbReference type="GO" id="GO:0005524">
    <property type="term" value="F:ATP binding"/>
    <property type="evidence" value="ECO:0007669"/>
    <property type="project" value="UniProtKB-UniRule"/>
</dbReference>
<dbReference type="EMBL" id="AP027272">
    <property type="protein sequence ID" value="BDX05779.1"/>
    <property type="molecule type" value="Genomic_DNA"/>
</dbReference>
<feature type="domain" description="GHMP kinase C-terminal" evidence="14">
    <location>
        <begin position="217"/>
        <end position="288"/>
    </location>
</feature>
<keyword evidence="9 12" id="KW-0418">Kinase</keyword>
<dbReference type="PIRSF" id="PIRSF000676">
    <property type="entry name" value="Homoser_kin"/>
    <property type="match status" value="1"/>
</dbReference>
<evidence type="ECO:0000256" key="10">
    <source>
        <dbReference type="ARBA" id="ARBA00022840"/>
    </source>
</evidence>
<dbReference type="Pfam" id="PF08544">
    <property type="entry name" value="GHMP_kinases_C"/>
    <property type="match status" value="1"/>
</dbReference>
<dbReference type="GO" id="GO:0009088">
    <property type="term" value="P:threonine biosynthetic process"/>
    <property type="evidence" value="ECO:0007669"/>
    <property type="project" value="UniProtKB-UniRule"/>
</dbReference>
<organism evidence="15 16">
    <name type="scientific">Planctobacterium marinum</name>
    <dbReference type="NCBI Taxonomy" id="1631968"/>
    <lineage>
        <taxon>Bacteria</taxon>
        <taxon>Pseudomonadati</taxon>
        <taxon>Pseudomonadota</taxon>
        <taxon>Gammaproteobacteria</taxon>
        <taxon>Alteromonadales</taxon>
        <taxon>Alteromonadaceae</taxon>
        <taxon>Planctobacterium</taxon>
    </lineage>
</organism>
<keyword evidence="5 12" id="KW-0028">Amino-acid biosynthesis</keyword>
<evidence type="ECO:0000256" key="12">
    <source>
        <dbReference type="HAMAP-Rule" id="MF_00384"/>
    </source>
</evidence>
<keyword evidence="12" id="KW-0963">Cytoplasm</keyword>
<evidence type="ECO:0000313" key="15">
    <source>
        <dbReference type="EMBL" id="BDX05779.1"/>
    </source>
</evidence>
<gene>
    <name evidence="12 15" type="primary">thrB</name>
    <name evidence="15" type="ORF">MACH26_13000</name>
</gene>
<feature type="domain" description="GHMP kinase N-terminal" evidence="13">
    <location>
        <begin position="64"/>
        <end position="155"/>
    </location>
</feature>
<keyword evidence="6 12" id="KW-0808">Transferase</keyword>
<dbReference type="PRINTS" id="PR00958">
    <property type="entry name" value="HOMSERKINASE"/>
</dbReference>
<dbReference type="PANTHER" id="PTHR20861">
    <property type="entry name" value="HOMOSERINE/4-DIPHOSPHOCYTIDYL-2-C-METHYL-D-ERYTHRITOL KINASE"/>
    <property type="match status" value="1"/>
</dbReference>
<reference evidence="15" key="1">
    <citation type="submission" date="2023-01" db="EMBL/GenBank/DDBJ databases">
        <title>Complete genome sequence of Planctobacterium marinum strain Dej080120_11.</title>
        <authorList>
            <person name="Ueki S."/>
            <person name="Maruyama F."/>
        </authorList>
    </citation>
    <scope>NUCLEOTIDE SEQUENCE</scope>
    <source>
        <strain evidence="15">Dej080120_11</strain>
    </source>
</reference>
<evidence type="ECO:0000256" key="3">
    <source>
        <dbReference type="ARBA" id="ARBA00012078"/>
    </source>
</evidence>
<proteinExistence type="inferred from homology"/>